<feature type="domain" description="DDE-1" evidence="1">
    <location>
        <begin position="12"/>
        <end position="58"/>
    </location>
</feature>
<dbReference type="AlphaFoldDB" id="A0A3B3SST3"/>
<dbReference type="InterPro" id="IPR004875">
    <property type="entry name" value="DDE_SF_endonuclease_dom"/>
</dbReference>
<dbReference type="GO" id="GO:0003676">
    <property type="term" value="F:nucleic acid binding"/>
    <property type="evidence" value="ECO:0007669"/>
    <property type="project" value="InterPro"/>
</dbReference>
<protein>
    <recommendedName>
        <fullName evidence="1">DDE-1 domain-containing protein</fullName>
    </recommendedName>
</protein>
<sequence length="73" mass="8548">MASQEPGSQEIYSAITIFYLPPNTTSKLQPMDQGIIQVLKVYYKKMLMHQYLLHDEKKLCQSEMTRKFNFDTG</sequence>
<evidence type="ECO:0000259" key="1">
    <source>
        <dbReference type="Pfam" id="PF03184"/>
    </source>
</evidence>
<organism evidence="2 3">
    <name type="scientific">Paramormyrops kingsleyae</name>
    <dbReference type="NCBI Taxonomy" id="1676925"/>
    <lineage>
        <taxon>Eukaryota</taxon>
        <taxon>Metazoa</taxon>
        <taxon>Chordata</taxon>
        <taxon>Craniata</taxon>
        <taxon>Vertebrata</taxon>
        <taxon>Euteleostomi</taxon>
        <taxon>Actinopterygii</taxon>
        <taxon>Neopterygii</taxon>
        <taxon>Teleostei</taxon>
        <taxon>Osteoglossocephala</taxon>
        <taxon>Osteoglossomorpha</taxon>
        <taxon>Osteoglossiformes</taxon>
        <taxon>Mormyridae</taxon>
        <taxon>Paramormyrops</taxon>
    </lineage>
</organism>
<dbReference type="Pfam" id="PF03184">
    <property type="entry name" value="DDE_1"/>
    <property type="match status" value="1"/>
</dbReference>
<dbReference type="Ensembl" id="ENSPKIT00000014280.1">
    <property type="protein sequence ID" value="ENSPKIP00000033390.1"/>
    <property type="gene ID" value="ENSPKIG00000013119.1"/>
</dbReference>
<reference evidence="2" key="1">
    <citation type="submission" date="2025-08" db="UniProtKB">
        <authorList>
            <consortium name="Ensembl"/>
        </authorList>
    </citation>
    <scope>IDENTIFICATION</scope>
</reference>
<keyword evidence="3" id="KW-1185">Reference proteome</keyword>
<reference evidence="2" key="2">
    <citation type="submission" date="2025-09" db="UniProtKB">
        <authorList>
            <consortium name="Ensembl"/>
        </authorList>
    </citation>
    <scope>IDENTIFICATION</scope>
</reference>
<dbReference type="Proteomes" id="UP000261540">
    <property type="component" value="Unplaced"/>
</dbReference>
<accession>A0A3B3SST3</accession>
<name>A0A3B3SST3_9TELE</name>
<evidence type="ECO:0000313" key="2">
    <source>
        <dbReference type="Ensembl" id="ENSPKIP00000033390.1"/>
    </source>
</evidence>
<proteinExistence type="predicted"/>
<evidence type="ECO:0000313" key="3">
    <source>
        <dbReference type="Proteomes" id="UP000261540"/>
    </source>
</evidence>